<protein>
    <submittedName>
        <fullName evidence="1">Uncharacterized protein</fullName>
    </submittedName>
</protein>
<organism evidence="1 2">
    <name type="scientific">Desmospora activa DSM 45169</name>
    <dbReference type="NCBI Taxonomy" id="1121389"/>
    <lineage>
        <taxon>Bacteria</taxon>
        <taxon>Bacillati</taxon>
        <taxon>Bacillota</taxon>
        <taxon>Bacilli</taxon>
        <taxon>Bacillales</taxon>
        <taxon>Thermoactinomycetaceae</taxon>
        <taxon>Desmospora</taxon>
    </lineage>
</organism>
<sequence length="86" mass="10110">MNENNEELSAEEAKELRELGARGGELRKQVEQAREKYLQTRCKKDYERYKRAISRRTQFIRQNLPEGVSLPPLMASLLLNMAEKEK</sequence>
<dbReference type="EMBL" id="PZZP01000001">
    <property type="protein sequence ID" value="PTM57898.1"/>
    <property type="molecule type" value="Genomic_DNA"/>
</dbReference>
<comment type="caution">
    <text evidence="1">The sequence shown here is derived from an EMBL/GenBank/DDBJ whole genome shotgun (WGS) entry which is preliminary data.</text>
</comment>
<evidence type="ECO:0000313" key="2">
    <source>
        <dbReference type="Proteomes" id="UP000241639"/>
    </source>
</evidence>
<dbReference type="AlphaFoldDB" id="A0A2T4Z7M7"/>
<reference evidence="1 2" key="1">
    <citation type="submission" date="2018-04" db="EMBL/GenBank/DDBJ databases">
        <title>Genomic Encyclopedia of Archaeal and Bacterial Type Strains, Phase II (KMG-II): from individual species to whole genera.</title>
        <authorList>
            <person name="Goeker M."/>
        </authorList>
    </citation>
    <scope>NUCLEOTIDE SEQUENCE [LARGE SCALE GENOMIC DNA]</scope>
    <source>
        <strain evidence="1 2">DSM 45169</strain>
    </source>
</reference>
<evidence type="ECO:0000313" key="1">
    <source>
        <dbReference type="EMBL" id="PTM57898.1"/>
    </source>
</evidence>
<dbReference type="Proteomes" id="UP000241639">
    <property type="component" value="Unassembled WGS sequence"/>
</dbReference>
<name>A0A2T4Z7M7_9BACL</name>
<dbReference type="RefSeq" id="WP_107724764.1">
    <property type="nucleotide sequence ID" value="NZ_PZZP01000001.1"/>
</dbReference>
<proteinExistence type="predicted"/>
<gene>
    <name evidence="1" type="ORF">C8J48_0463</name>
</gene>
<accession>A0A2T4Z7M7</accession>
<keyword evidence="2" id="KW-1185">Reference proteome</keyword>